<evidence type="ECO:0000313" key="2">
    <source>
        <dbReference type="EMBL" id="GGK12954.1"/>
    </source>
</evidence>
<name>A0A8J3BLS9_9FLAO</name>
<sequence>MIKFFRKIRQNLVSEGKAVNYLKYAIGEIILVVIGILIALSINNWNQERQQKKVLNNIYATIKADLQQDILNIDKIVNSSQSIKKDYLAIINKTRKKEDFLNCINCRYVNFGFPNIKLRKNGSELLQNYNQQNNTSSDSLSIKLNNLYLDLSNNIYVDLDELATNSNSFLEIVKYTQPWFADFNFRGTDTYSDAFIEYALTDFGYRNTAKVIYEMYFNNYIPHLKEYRTKSLEIIALIDEKLVVDE</sequence>
<dbReference type="InterPro" id="IPR045749">
    <property type="entry name" value="DUF6090"/>
</dbReference>
<dbReference type="RefSeq" id="WP_188649616.1">
    <property type="nucleotide sequence ID" value="NZ_BMNR01000001.1"/>
</dbReference>
<protein>
    <submittedName>
        <fullName evidence="2">Uncharacterized protein</fullName>
    </submittedName>
</protein>
<evidence type="ECO:0000256" key="1">
    <source>
        <dbReference type="SAM" id="Phobius"/>
    </source>
</evidence>
<feature type="transmembrane region" description="Helical" evidence="1">
    <location>
        <begin position="21"/>
        <end position="42"/>
    </location>
</feature>
<dbReference type="Proteomes" id="UP000612329">
    <property type="component" value="Unassembled WGS sequence"/>
</dbReference>
<gene>
    <name evidence="2" type="ORF">GCM10007962_04180</name>
</gene>
<proteinExistence type="predicted"/>
<keyword evidence="1" id="KW-0812">Transmembrane</keyword>
<keyword evidence="1" id="KW-0472">Membrane</keyword>
<dbReference type="Pfam" id="PF19578">
    <property type="entry name" value="DUF6090"/>
    <property type="match status" value="1"/>
</dbReference>
<dbReference type="AlphaFoldDB" id="A0A8J3BLS9"/>
<accession>A0A8J3BLS9</accession>
<organism evidence="2 3">
    <name type="scientific">Yeosuana aromativorans</name>
    <dbReference type="NCBI Taxonomy" id="288019"/>
    <lineage>
        <taxon>Bacteria</taxon>
        <taxon>Pseudomonadati</taxon>
        <taxon>Bacteroidota</taxon>
        <taxon>Flavobacteriia</taxon>
        <taxon>Flavobacteriales</taxon>
        <taxon>Flavobacteriaceae</taxon>
        <taxon>Yeosuana</taxon>
    </lineage>
</organism>
<keyword evidence="3" id="KW-1185">Reference proteome</keyword>
<reference evidence="2" key="1">
    <citation type="journal article" date="2014" name="Int. J. Syst. Evol. Microbiol.">
        <title>Complete genome sequence of Corynebacterium casei LMG S-19264T (=DSM 44701T), isolated from a smear-ripened cheese.</title>
        <authorList>
            <consortium name="US DOE Joint Genome Institute (JGI-PGF)"/>
            <person name="Walter F."/>
            <person name="Albersmeier A."/>
            <person name="Kalinowski J."/>
            <person name="Ruckert C."/>
        </authorList>
    </citation>
    <scope>NUCLEOTIDE SEQUENCE</scope>
    <source>
        <strain evidence="2">JCM 12862</strain>
    </source>
</reference>
<evidence type="ECO:0000313" key="3">
    <source>
        <dbReference type="Proteomes" id="UP000612329"/>
    </source>
</evidence>
<comment type="caution">
    <text evidence="2">The sequence shown here is derived from an EMBL/GenBank/DDBJ whole genome shotgun (WGS) entry which is preliminary data.</text>
</comment>
<keyword evidence="1" id="KW-1133">Transmembrane helix</keyword>
<dbReference type="EMBL" id="BMNR01000001">
    <property type="protein sequence ID" value="GGK12954.1"/>
    <property type="molecule type" value="Genomic_DNA"/>
</dbReference>
<reference evidence="2" key="2">
    <citation type="submission" date="2020-09" db="EMBL/GenBank/DDBJ databases">
        <authorList>
            <person name="Sun Q."/>
            <person name="Ohkuma M."/>
        </authorList>
    </citation>
    <scope>NUCLEOTIDE SEQUENCE</scope>
    <source>
        <strain evidence="2">JCM 12862</strain>
    </source>
</reference>